<name>A0A167L9G3_PHYB8</name>
<dbReference type="InParanoid" id="A0A167L9G3"/>
<proteinExistence type="predicted"/>
<dbReference type="Proteomes" id="UP000077315">
    <property type="component" value="Unassembled WGS sequence"/>
</dbReference>
<dbReference type="EMBL" id="KV440990">
    <property type="protein sequence ID" value="OAD69897.1"/>
    <property type="molecule type" value="Genomic_DNA"/>
</dbReference>
<feature type="compositionally biased region" description="Basic and acidic residues" evidence="1">
    <location>
        <begin position="130"/>
        <end position="140"/>
    </location>
</feature>
<gene>
    <name evidence="2" type="ORF">PHYBLDRAFT_171919</name>
</gene>
<dbReference type="GeneID" id="28997593"/>
<keyword evidence="3" id="KW-1185">Reference proteome</keyword>
<dbReference type="OrthoDB" id="340550at2759"/>
<dbReference type="RefSeq" id="XP_018287937.1">
    <property type="nucleotide sequence ID" value="XM_018436687.1"/>
</dbReference>
<evidence type="ECO:0000256" key="1">
    <source>
        <dbReference type="SAM" id="MobiDB-lite"/>
    </source>
</evidence>
<feature type="compositionally biased region" description="Polar residues" evidence="1">
    <location>
        <begin position="39"/>
        <end position="69"/>
    </location>
</feature>
<sequence length="347" mass="38069">MSDLEDKEFVSRRRSSSASLTASPSSSYKMSIDSDDAKSTSSLPKYPTSLYSRQNTAHSAQSFLSSATELASRRPPLSRSVSDQGLPWFDYAGSSSRNDHPMADPSPSCSARSRKQSSSHTKASLSIDTTEGRRDPERRSVQRRSSLMPRSKALARVLNQAEEDTHLSDLEMRREQETTNHMKEKDKSPAEGQCIKDTECIAPSLPPASWVRVRDVDQSPTMAPYQCSKLNPEVEMAHFQLENLPSTPVQQGFRSIKRKASEDRLYEPYSTASMKRRAVSPSVSVSPSPILTGISSPPAAYIQYGSSPTHSGGNAAARAQQKLVQLSTNTFNLQDASGGLSRMSLSE</sequence>
<dbReference type="AlphaFoldDB" id="A0A167L9G3"/>
<organism evidence="2 3">
    <name type="scientific">Phycomyces blakesleeanus (strain ATCC 8743b / DSM 1359 / FGSC 10004 / NBRC 33097 / NRRL 1555)</name>
    <dbReference type="NCBI Taxonomy" id="763407"/>
    <lineage>
        <taxon>Eukaryota</taxon>
        <taxon>Fungi</taxon>
        <taxon>Fungi incertae sedis</taxon>
        <taxon>Mucoromycota</taxon>
        <taxon>Mucoromycotina</taxon>
        <taxon>Mucoromycetes</taxon>
        <taxon>Mucorales</taxon>
        <taxon>Phycomycetaceae</taxon>
        <taxon>Phycomyces</taxon>
    </lineage>
</organism>
<accession>A0A167L9G3</accession>
<feature type="region of interest" description="Disordered" evidence="1">
    <location>
        <begin position="1"/>
        <end position="152"/>
    </location>
</feature>
<feature type="compositionally biased region" description="Polar residues" evidence="1">
    <location>
        <begin position="120"/>
        <end position="129"/>
    </location>
</feature>
<evidence type="ECO:0000313" key="3">
    <source>
        <dbReference type="Proteomes" id="UP000077315"/>
    </source>
</evidence>
<reference evidence="3" key="1">
    <citation type="submission" date="2015-06" db="EMBL/GenBank/DDBJ databases">
        <title>Expansion of signal transduction pathways in fungi by whole-genome duplication.</title>
        <authorList>
            <consortium name="DOE Joint Genome Institute"/>
            <person name="Corrochano L.M."/>
            <person name="Kuo A."/>
            <person name="Marcet-Houben M."/>
            <person name="Polaino S."/>
            <person name="Salamov A."/>
            <person name="Villalobos J.M."/>
            <person name="Alvarez M.I."/>
            <person name="Avalos J."/>
            <person name="Benito E.P."/>
            <person name="Benoit I."/>
            <person name="Burger G."/>
            <person name="Camino L.P."/>
            <person name="Canovas D."/>
            <person name="Cerda-Olmedo E."/>
            <person name="Cheng J.-F."/>
            <person name="Dominguez A."/>
            <person name="Elias M."/>
            <person name="Eslava A.P."/>
            <person name="Glaser F."/>
            <person name="Grimwood J."/>
            <person name="Gutierrez G."/>
            <person name="Heitman J."/>
            <person name="Henrissat B."/>
            <person name="Iturriaga E.A."/>
            <person name="Lang B.F."/>
            <person name="Lavin J.L."/>
            <person name="Lee S."/>
            <person name="Li W."/>
            <person name="Lindquist E."/>
            <person name="Lopez-Garcia S."/>
            <person name="Luque E.M."/>
            <person name="Marcos A.T."/>
            <person name="Martin J."/>
            <person name="McCluskey K."/>
            <person name="Medina H.R."/>
            <person name="Miralles-Duran A."/>
            <person name="Miyazaki A."/>
            <person name="Munoz-Torres E."/>
            <person name="Oguiza J.A."/>
            <person name="Ohm R."/>
            <person name="Olmedo M."/>
            <person name="Orejas M."/>
            <person name="Ortiz-Castellanos L."/>
            <person name="Pisabarro A.G."/>
            <person name="Rodriguez-Romero J."/>
            <person name="Ruiz-Herrera J."/>
            <person name="Ruiz-Vazquez R."/>
            <person name="Sanz C."/>
            <person name="Schackwitz W."/>
            <person name="Schmutz J."/>
            <person name="Shahriari M."/>
            <person name="Shelest E."/>
            <person name="Silva-Franco F."/>
            <person name="Soanes D."/>
            <person name="Syed K."/>
            <person name="Tagua V.G."/>
            <person name="Talbot N.J."/>
            <person name="Thon M."/>
            <person name="De vries R.P."/>
            <person name="Wiebenga A."/>
            <person name="Yadav J.S."/>
            <person name="Braun E.L."/>
            <person name="Baker S."/>
            <person name="Garre V."/>
            <person name="Horwitz B."/>
            <person name="Torres-Martinez S."/>
            <person name="Idnurm A."/>
            <person name="Herrera-Estrella A."/>
            <person name="Gabaldon T."/>
            <person name="Grigoriev I.V."/>
        </authorList>
    </citation>
    <scope>NUCLEOTIDE SEQUENCE [LARGE SCALE GENOMIC DNA]</scope>
    <source>
        <strain evidence="3">NRRL 1555(-)</strain>
    </source>
</reference>
<dbReference type="VEuPathDB" id="FungiDB:PHYBLDRAFT_171919"/>
<dbReference type="STRING" id="763407.A0A167L9G3"/>
<protein>
    <submittedName>
        <fullName evidence="2">Uncharacterized protein</fullName>
    </submittedName>
</protein>
<feature type="compositionally biased region" description="Low complexity" evidence="1">
    <location>
        <begin position="16"/>
        <end position="27"/>
    </location>
</feature>
<evidence type="ECO:0000313" key="2">
    <source>
        <dbReference type="EMBL" id="OAD69897.1"/>
    </source>
</evidence>